<dbReference type="Pfam" id="PF14436">
    <property type="entry name" value="EndoU_bacteria"/>
    <property type="match status" value="1"/>
</dbReference>
<dbReference type="EMBL" id="FWXS01000002">
    <property type="protein sequence ID" value="SMC46824.1"/>
    <property type="molecule type" value="Genomic_DNA"/>
</dbReference>
<dbReference type="GO" id="GO:0004519">
    <property type="term" value="F:endonuclease activity"/>
    <property type="evidence" value="ECO:0007669"/>
    <property type="project" value="InterPro"/>
</dbReference>
<reference evidence="2 3" key="1">
    <citation type="submission" date="2017-04" db="EMBL/GenBank/DDBJ databases">
        <authorList>
            <person name="Afonso C.L."/>
            <person name="Miller P.J."/>
            <person name="Scott M.A."/>
            <person name="Spackman E."/>
            <person name="Goraichik I."/>
            <person name="Dimitrov K.M."/>
            <person name="Suarez D.L."/>
            <person name="Swayne D.E."/>
        </authorList>
    </citation>
    <scope>NUCLEOTIDE SEQUENCE [LARGE SCALE GENOMIC DNA]</scope>
    <source>
        <strain evidence="2 3">CGMCC 1.12708</strain>
    </source>
</reference>
<dbReference type="STRING" id="1434700.SAMN06296427_102434"/>
<feature type="domain" description="Bacterial EndoU nuclease" evidence="1">
    <location>
        <begin position="1"/>
        <end position="66"/>
    </location>
</feature>
<evidence type="ECO:0000313" key="2">
    <source>
        <dbReference type="EMBL" id="SMC46824.1"/>
    </source>
</evidence>
<proteinExistence type="predicted"/>
<evidence type="ECO:0000313" key="3">
    <source>
        <dbReference type="Proteomes" id="UP000192393"/>
    </source>
</evidence>
<dbReference type="Proteomes" id="UP000192393">
    <property type="component" value="Unassembled WGS sequence"/>
</dbReference>
<gene>
    <name evidence="2" type="ORF">SAMN06296427_102434</name>
</gene>
<organism evidence="2 3">
    <name type="scientific">Moheibacter sediminis</name>
    <dbReference type="NCBI Taxonomy" id="1434700"/>
    <lineage>
        <taxon>Bacteria</taxon>
        <taxon>Pseudomonadati</taxon>
        <taxon>Bacteroidota</taxon>
        <taxon>Flavobacteriia</taxon>
        <taxon>Flavobacteriales</taxon>
        <taxon>Weeksellaceae</taxon>
        <taxon>Moheibacter</taxon>
    </lineage>
</organism>
<keyword evidence="3" id="KW-1185">Reference proteome</keyword>
<evidence type="ECO:0000259" key="1">
    <source>
        <dbReference type="Pfam" id="PF14436"/>
    </source>
</evidence>
<name>A0A1W1ZEI8_9FLAO</name>
<dbReference type="InterPro" id="IPR029501">
    <property type="entry name" value="EndoU_bac"/>
</dbReference>
<sequence length="69" mass="7987">MFPKNWKLDRIQEEIAYVYENTVAKGIGQLEKKPTDLFNKFIGESSNGFDILVEVDDVGNIMNAYPYLR</sequence>
<protein>
    <submittedName>
        <fullName evidence="2">EndoU nuclease</fullName>
    </submittedName>
</protein>
<dbReference type="AlphaFoldDB" id="A0A1W1ZEI8"/>
<accession>A0A1W1ZEI8</accession>